<gene>
    <name evidence="3" type="ORF">D2V07_10205</name>
</gene>
<dbReference type="EMBL" id="QXFL01000004">
    <property type="protein sequence ID" value="RIV85702.1"/>
    <property type="molecule type" value="Genomic_DNA"/>
</dbReference>
<comment type="caution">
    <text evidence="3">The sequence shown here is derived from an EMBL/GenBank/DDBJ whole genome shotgun (WGS) entry which is preliminary data.</text>
</comment>
<evidence type="ECO:0008006" key="5">
    <source>
        <dbReference type="Google" id="ProtNLM"/>
    </source>
</evidence>
<protein>
    <recommendedName>
        <fullName evidence="5">Transferrin-binding protein B C-lobe/N-lobe beta barrel domain-containing protein</fullName>
    </recommendedName>
</protein>
<dbReference type="AlphaFoldDB" id="A0A418NRY5"/>
<reference evidence="3 4" key="1">
    <citation type="submission" date="2018-08" db="EMBL/GenBank/DDBJ databases">
        <title>Erythrobacter zhengii sp.nov., a bacterium isolated from deep-sea sediment.</title>
        <authorList>
            <person name="Fang C."/>
            <person name="Wu Y.-H."/>
            <person name="Sun C."/>
            <person name="Wang H."/>
            <person name="Cheng H."/>
            <person name="Meng F.-X."/>
            <person name="Wang C.-S."/>
            <person name="Xu X.-W."/>
        </authorList>
    </citation>
    <scope>NUCLEOTIDE SEQUENCE [LARGE SCALE GENOMIC DNA]</scope>
    <source>
        <strain evidence="3 4">V18</strain>
    </source>
</reference>
<feature type="signal peptide" evidence="2">
    <location>
        <begin position="1"/>
        <end position="23"/>
    </location>
</feature>
<sequence>MLRKYALFVGVAALGALVTSCGGDDTGTPTPSPTSTGTATPTPTPTQGQVDFDLQQDFSTESTNANYAFAYFTPDAGGDETFSGASRLNGNASISLALSPEVVTFAFPDLDDPATFDATDLVSASATVRSYARGSEKLVLELPYDHVLRVSYESQADFTRDTTDGVLRGERTSIFFNRPTVTTDIASDLAYTGSVEVVGGDPGTTLAGVISAPDVTFTIKEADGSVNGTIEIFRDVNGSPELVATLVFQRTTNSAGNVTGGVLDDQETFAGILTDADNNFVGNFAGAISGPNREELFIIFSISGSTDADNDDRVDADDDRRFVGSFIGKR</sequence>
<feature type="chain" id="PRO_5019335323" description="Transferrin-binding protein B C-lobe/N-lobe beta barrel domain-containing protein" evidence="2">
    <location>
        <begin position="24"/>
        <end position="330"/>
    </location>
</feature>
<keyword evidence="2" id="KW-0732">Signal</keyword>
<dbReference type="RefSeq" id="WP_119586895.1">
    <property type="nucleotide sequence ID" value="NZ_CAWODQ010000024.1"/>
</dbReference>
<dbReference type="PROSITE" id="PS51257">
    <property type="entry name" value="PROKAR_LIPOPROTEIN"/>
    <property type="match status" value="1"/>
</dbReference>
<dbReference type="Proteomes" id="UP000286576">
    <property type="component" value="Unassembled WGS sequence"/>
</dbReference>
<evidence type="ECO:0000256" key="2">
    <source>
        <dbReference type="SAM" id="SignalP"/>
    </source>
</evidence>
<accession>A0A418NRY5</accession>
<name>A0A418NRY5_9SPHN</name>
<evidence type="ECO:0000313" key="3">
    <source>
        <dbReference type="EMBL" id="RIV85702.1"/>
    </source>
</evidence>
<evidence type="ECO:0000256" key="1">
    <source>
        <dbReference type="SAM" id="MobiDB-lite"/>
    </source>
</evidence>
<proteinExistence type="predicted"/>
<feature type="region of interest" description="Disordered" evidence="1">
    <location>
        <begin position="23"/>
        <end position="48"/>
    </location>
</feature>
<organism evidence="3 4">
    <name type="scientific">Aurantiacibacter zhengii</name>
    <dbReference type="NCBI Taxonomy" id="2307003"/>
    <lineage>
        <taxon>Bacteria</taxon>
        <taxon>Pseudomonadati</taxon>
        <taxon>Pseudomonadota</taxon>
        <taxon>Alphaproteobacteria</taxon>
        <taxon>Sphingomonadales</taxon>
        <taxon>Erythrobacteraceae</taxon>
        <taxon>Aurantiacibacter</taxon>
    </lineage>
</organism>
<dbReference type="OrthoDB" id="7597328at2"/>
<keyword evidence="4" id="KW-1185">Reference proteome</keyword>
<evidence type="ECO:0000313" key="4">
    <source>
        <dbReference type="Proteomes" id="UP000286576"/>
    </source>
</evidence>
<feature type="compositionally biased region" description="Low complexity" evidence="1">
    <location>
        <begin position="26"/>
        <end position="41"/>
    </location>
</feature>